<dbReference type="SUPFAM" id="SSF52038">
    <property type="entry name" value="Barstar-related"/>
    <property type="match status" value="1"/>
</dbReference>
<reference evidence="3" key="1">
    <citation type="submission" date="2024-06" db="EMBL/GenBank/DDBJ databases">
        <title>Streptomyces sp. strain HUAS MG91 genome sequences.</title>
        <authorList>
            <person name="Mo P."/>
        </authorList>
    </citation>
    <scope>NUCLEOTIDE SEQUENCE</scope>
    <source>
        <strain evidence="3">HUAS MG91</strain>
    </source>
</reference>
<accession>A0AAU8IJV8</accession>
<comment type="similarity">
    <text evidence="1">Belongs to the barstar family.</text>
</comment>
<proteinExistence type="inferred from homology"/>
<gene>
    <name evidence="3" type="ORF">ABII15_00275</name>
</gene>
<dbReference type="InterPro" id="IPR000468">
    <property type="entry name" value="Barstar"/>
</dbReference>
<dbReference type="EMBL" id="CP159534">
    <property type="protein sequence ID" value="XCJ68482.1"/>
    <property type="molecule type" value="Genomic_DNA"/>
</dbReference>
<dbReference type="Gene3D" id="3.30.370.10">
    <property type="entry name" value="Barstar-like"/>
    <property type="match status" value="1"/>
</dbReference>
<feature type="domain" description="Barstar (barnase inhibitor)" evidence="2">
    <location>
        <begin position="28"/>
        <end position="126"/>
    </location>
</feature>
<evidence type="ECO:0000259" key="2">
    <source>
        <dbReference type="Pfam" id="PF01337"/>
    </source>
</evidence>
<name>A0AAU8IJV8_9ACTN</name>
<dbReference type="InterPro" id="IPR035905">
    <property type="entry name" value="Barstar-like_sf"/>
</dbReference>
<dbReference type="RefSeq" id="WP_353940168.1">
    <property type="nucleotide sequence ID" value="NZ_CP159534.1"/>
</dbReference>
<dbReference type="Pfam" id="PF01337">
    <property type="entry name" value="Barstar"/>
    <property type="match status" value="1"/>
</dbReference>
<dbReference type="KEGG" id="stac:ABII15_00275"/>
<protein>
    <submittedName>
        <fullName evidence="3">Barstar family protein</fullName>
    </submittedName>
</protein>
<evidence type="ECO:0000313" key="3">
    <source>
        <dbReference type="EMBL" id="XCJ68482.1"/>
    </source>
</evidence>
<organism evidence="3">
    <name type="scientific">Streptomyces tabacisoli</name>
    <dbReference type="NCBI Taxonomy" id="3156398"/>
    <lineage>
        <taxon>Bacteria</taxon>
        <taxon>Bacillati</taxon>
        <taxon>Actinomycetota</taxon>
        <taxon>Actinomycetes</taxon>
        <taxon>Kitasatosporales</taxon>
        <taxon>Streptomycetaceae</taxon>
        <taxon>Streptomyces</taxon>
    </lineage>
</organism>
<dbReference type="AlphaFoldDB" id="A0AAU8IJV8"/>
<sequence>MSNTFVTLFWRRSLLTRFVQRLENRGFRVVHLEAHAWATERDMHQAFAAALQFPDYYGHNLDALNNCLGDVACFGPYDETDEGTGLVLSLTDYDRFAATSPGAAQIVLDIIAAQARRAAVAQRRFFARVHSNDPDIRFEPVGAMPVMWNSDEGADSSRR</sequence>
<evidence type="ECO:0000256" key="1">
    <source>
        <dbReference type="ARBA" id="ARBA00006845"/>
    </source>
</evidence>